<dbReference type="Gene3D" id="3.60.110.10">
    <property type="entry name" value="Carbon-nitrogen hydrolase"/>
    <property type="match status" value="1"/>
</dbReference>
<reference evidence="4" key="2">
    <citation type="submission" date="2022-10" db="EMBL/GenBank/DDBJ databases">
        <authorList>
            <consortium name="ENA_rothamsted_submissions"/>
            <consortium name="culmorum"/>
            <person name="King R."/>
        </authorList>
    </citation>
    <scope>NUCLEOTIDE SEQUENCE</scope>
</reference>
<evidence type="ECO:0000256" key="1">
    <source>
        <dbReference type="ARBA" id="ARBA00008225"/>
    </source>
</evidence>
<sequence length="772" mass="87944">MFTHNEKVDMLFVYGESRKNSRRAVQLYAQRYPERIIPDSKIFARLERNLRANIQTTRHCHLERGRKLSKRNSIRQACRELNLKYSSVRNILTENGYHDYKLHNLKHLSNQHQQRRVNYIAQVVENLEFNDNRFLQHVLWTDGSRFVSNGRPNRRNEHYWATENPHFVNPIENQGHFRINVWCGIINGHLIGPYFYEGVLNKHWIGINGPIQWAPKSPDLTALDFFLWGTLKNEVYRTPSVNLDHLREKVRNACDELSREMLRKASVREVRRRLEKCLEEVDIVVFPESTLIPKKHALALSSEVPRPFEEVICNSTKDKYQPYLKRFSCAAIEFNATIIINMVEKDVCLVGSCGGSGLAYYNSVVAFNEKGYVSGRYRKFNRFGEHHLQSTPEVDVVAITTNDNDTFGIFTCFDILFGTPTLELIKEHGVKNIVFPHCWFGELPYLTGEDLRFATRFLLHNGNEIVISAFQVQQMFTQEYNVNFLSAGCNNPRRGSGGSGIFVGDQGPLATHIVSGEGGTRGILRRVPRPNISNNPFREFAAVVEDIEAVAKEMDDFHLITDLSMSRHTTVVLDTTKETVVEEVCDGSEIKTCCLFNLTITSKTANDTLKSQHYVYHLGVFNGIRSFSGLRELGIESCAVMACLNRSVSSCGMRFPNFDDISWPITFNTIKVTAKFPNDPDRVQFPNSLLASLRPISPRHTTWSRAELGEHVERTHACAQPQTRLLTFGIYGRDFGRDGALISPNGSARLSACSVTLGGMVPIVLVVRLMRS</sequence>
<dbReference type="PANTHER" id="PTHR10609:SF14">
    <property type="entry name" value="BIOTINIDASE"/>
    <property type="match status" value="1"/>
</dbReference>
<organism evidence="4 5">
    <name type="scientific">Phaedon cochleariae</name>
    <name type="common">Mustard beetle</name>
    <dbReference type="NCBI Taxonomy" id="80249"/>
    <lineage>
        <taxon>Eukaryota</taxon>
        <taxon>Metazoa</taxon>
        <taxon>Ecdysozoa</taxon>
        <taxon>Arthropoda</taxon>
        <taxon>Hexapoda</taxon>
        <taxon>Insecta</taxon>
        <taxon>Pterygota</taxon>
        <taxon>Neoptera</taxon>
        <taxon>Endopterygota</taxon>
        <taxon>Coleoptera</taxon>
        <taxon>Polyphaga</taxon>
        <taxon>Cucujiformia</taxon>
        <taxon>Chrysomeloidea</taxon>
        <taxon>Chrysomelidae</taxon>
        <taxon>Chrysomelinae</taxon>
        <taxon>Chrysomelini</taxon>
        <taxon>Phaedon</taxon>
    </lineage>
</organism>
<dbReference type="Proteomes" id="UP001153737">
    <property type="component" value="Chromosome 4"/>
</dbReference>
<dbReference type="PROSITE" id="PS50263">
    <property type="entry name" value="CN_HYDROLASE"/>
    <property type="match status" value="1"/>
</dbReference>
<feature type="domain" description="CN hydrolase" evidence="3">
    <location>
        <begin position="248"/>
        <end position="531"/>
    </location>
</feature>
<dbReference type="Gene3D" id="3.30.420.10">
    <property type="entry name" value="Ribonuclease H-like superfamily/Ribonuclease H"/>
    <property type="match status" value="1"/>
</dbReference>
<proteinExistence type="inferred from homology"/>
<dbReference type="InterPro" id="IPR032135">
    <property type="entry name" value="DUF4817"/>
</dbReference>
<dbReference type="AlphaFoldDB" id="A0A9N9SHL5"/>
<dbReference type="InterPro" id="IPR003010">
    <property type="entry name" value="C-N_Hydrolase"/>
</dbReference>
<dbReference type="InterPro" id="IPR036526">
    <property type="entry name" value="C-N_Hydrolase_sf"/>
</dbReference>
<keyword evidence="5" id="KW-1185">Reference proteome</keyword>
<evidence type="ECO:0000313" key="4">
    <source>
        <dbReference type="EMBL" id="CAG9820470.1"/>
    </source>
</evidence>
<dbReference type="Pfam" id="PF16087">
    <property type="entry name" value="DUF4817"/>
    <property type="match status" value="1"/>
</dbReference>
<dbReference type="OrthoDB" id="10250282at2759"/>
<dbReference type="SUPFAM" id="SSF56317">
    <property type="entry name" value="Carbon-nitrogen hydrolase"/>
    <property type="match status" value="1"/>
</dbReference>
<dbReference type="PANTHER" id="PTHR10609">
    <property type="entry name" value="BIOTINIDASE-RELATED"/>
    <property type="match status" value="1"/>
</dbReference>
<evidence type="ECO:0000259" key="3">
    <source>
        <dbReference type="PROSITE" id="PS50263"/>
    </source>
</evidence>
<dbReference type="InterPro" id="IPR043957">
    <property type="entry name" value="Vanin_C"/>
</dbReference>
<dbReference type="Pfam" id="PF00795">
    <property type="entry name" value="CN_hydrolase"/>
    <property type="match status" value="1"/>
</dbReference>
<dbReference type="GO" id="GO:0003676">
    <property type="term" value="F:nucleic acid binding"/>
    <property type="evidence" value="ECO:0007669"/>
    <property type="project" value="InterPro"/>
</dbReference>
<comment type="similarity">
    <text evidence="1">Belongs to the carbon-nitrogen hydrolase superfamily. BTD/VNN family.</text>
</comment>
<dbReference type="EMBL" id="OU896710">
    <property type="protein sequence ID" value="CAG9820470.1"/>
    <property type="molecule type" value="Genomic_DNA"/>
</dbReference>
<protein>
    <recommendedName>
        <fullName evidence="3">CN hydrolase domain-containing protein</fullName>
    </recommendedName>
</protein>
<accession>A0A9N9SHL5</accession>
<gene>
    <name evidence="4" type="ORF">PHAECO_LOCUS8720</name>
</gene>
<name>A0A9N9SHL5_PHACE</name>
<dbReference type="InterPro" id="IPR040154">
    <property type="entry name" value="Biotinidase/VNN"/>
</dbReference>
<keyword evidence="2" id="KW-0378">Hydrolase</keyword>
<reference evidence="4" key="1">
    <citation type="submission" date="2022-01" db="EMBL/GenBank/DDBJ databases">
        <authorList>
            <person name="King R."/>
        </authorList>
    </citation>
    <scope>NUCLEOTIDE SEQUENCE</scope>
</reference>
<dbReference type="GO" id="GO:0016787">
    <property type="term" value="F:hydrolase activity"/>
    <property type="evidence" value="ECO:0007669"/>
    <property type="project" value="UniProtKB-KW"/>
</dbReference>
<dbReference type="Pfam" id="PF19018">
    <property type="entry name" value="Vanin_C"/>
    <property type="match status" value="1"/>
</dbReference>
<evidence type="ECO:0000313" key="5">
    <source>
        <dbReference type="Proteomes" id="UP001153737"/>
    </source>
</evidence>
<evidence type="ECO:0000256" key="2">
    <source>
        <dbReference type="ARBA" id="ARBA00022801"/>
    </source>
</evidence>
<dbReference type="InterPro" id="IPR036397">
    <property type="entry name" value="RNaseH_sf"/>
</dbReference>